<sequence>MSKCVHHHGEFKELCVQKVPIFNHLDREEMIQVVNLSTPLHYKKGELIFQDGESLDYLYIIHVGAVKIYRLYSNGKEQLLRVLHPGDFMGDLALFTKKEIDSYAEALEDTEICAIHRNDMQQLMLSKPIIATKILEKLSVRLEETEKLVGQLSVHDAEARIASYLLDLKKSSNSSVVSLPMSKKDLASFLGTTRETISRRLSHFQTQGWIEQKGHRGITLKDLSALQKIAQEE</sequence>
<keyword evidence="1" id="KW-0805">Transcription regulation</keyword>
<dbReference type="SUPFAM" id="SSF46785">
    <property type="entry name" value="Winged helix' DNA-binding domain"/>
    <property type="match status" value="1"/>
</dbReference>
<dbReference type="InterPro" id="IPR012318">
    <property type="entry name" value="HTH_CRP"/>
</dbReference>
<evidence type="ECO:0000256" key="2">
    <source>
        <dbReference type="ARBA" id="ARBA00023125"/>
    </source>
</evidence>
<keyword evidence="2" id="KW-0238">DNA-binding</keyword>
<proteinExistence type="predicted"/>
<dbReference type="PROSITE" id="PS50042">
    <property type="entry name" value="CNMP_BINDING_3"/>
    <property type="match status" value="1"/>
</dbReference>
<dbReference type="EMBL" id="JAWDIQ010000001">
    <property type="protein sequence ID" value="MDY0408779.1"/>
    <property type="molecule type" value="Genomic_DNA"/>
</dbReference>
<dbReference type="Gene3D" id="2.60.120.10">
    <property type="entry name" value="Jelly Rolls"/>
    <property type="match status" value="1"/>
</dbReference>
<evidence type="ECO:0000256" key="4">
    <source>
        <dbReference type="ARBA" id="ARBA00023163"/>
    </source>
</evidence>
<dbReference type="SUPFAM" id="SSF51206">
    <property type="entry name" value="cAMP-binding domain-like"/>
    <property type="match status" value="1"/>
</dbReference>
<dbReference type="RefSeq" id="WP_320379487.1">
    <property type="nucleotide sequence ID" value="NZ_JAWDIQ010000001.1"/>
</dbReference>
<organism evidence="7 8">
    <name type="scientific">Paracerasibacillus soli</name>
    <dbReference type="NCBI Taxonomy" id="480284"/>
    <lineage>
        <taxon>Bacteria</taxon>
        <taxon>Bacillati</taxon>
        <taxon>Bacillota</taxon>
        <taxon>Bacilli</taxon>
        <taxon>Bacillales</taxon>
        <taxon>Bacillaceae</taxon>
        <taxon>Paracerasibacillus</taxon>
    </lineage>
</organism>
<dbReference type="InterPro" id="IPR000595">
    <property type="entry name" value="cNMP-bd_dom"/>
</dbReference>
<reference evidence="7 8" key="1">
    <citation type="submission" date="2023-10" db="EMBL/GenBank/DDBJ databases">
        <title>Virgibacillus soli CC-YMP-6 genome.</title>
        <authorList>
            <person name="Miliotis G."/>
            <person name="Sengupta P."/>
            <person name="Hameed A."/>
            <person name="Chuvochina M."/>
            <person name="Mcdonagh F."/>
            <person name="Simpson A.C."/>
            <person name="Singh N.K."/>
            <person name="Rekha P.D."/>
            <person name="Raman K."/>
            <person name="Hugenholtz P."/>
            <person name="Venkateswaran K."/>
        </authorList>
    </citation>
    <scope>NUCLEOTIDE SEQUENCE [LARGE SCALE GENOMIC DNA]</scope>
    <source>
        <strain evidence="7 8">CC-YMP-6</strain>
    </source>
</reference>
<dbReference type="Gene3D" id="1.10.10.10">
    <property type="entry name" value="Winged helix-like DNA-binding domain superfamily/Winged helix DNA-binding domain"/>
    <property type="match status" value="1"/>
</dbReference>
<evidence type="ECO:0000259" key="6">
    <source>
        <dbReference type="PROSITE" id="PS51063"/>
    </source>
</evidence>
<dbReference type="InterPro" id="IPR050397">
    <property type="entry name" value="Env_Response_Regulators"/>
</dbReference>
<dbReference type="Pfam" id="PF13545">
    <property type="entry name" value="HTH_Crp_2"/>
    <property type="match status" value="1"/>
</dbReference>
<dbReference type="Proteomes" id="UP001275315">
    <property type="component" value="Unassembled WGS sequence"/>
</dbReference>
<feature type="domain" description="Cyclic nucleotide-binding" evidence="5">
    <location>
        <begin position="21"/>
        <end position="141"/>
    </location>
</feature>
<keyword evidence="8" id="KW-1185">Reference proteome</keyword>
<name>A0ABU5CSI3_9BACI</name>
<accession>A0ABU5CSI3</accession>
<evidence type="ECO:0000256" key="3">
    <source>
        <dbReference type="ARBA" id="ARBA00023159"/>
    </source>
</evidence>
<dbReference type="Pfam" id="PF00027">
    <property type="entry name" value="cNMP_binding"/>
    <property type="match status" value="1"/>
</dbReference>
<dbReference type="PRINTS" id="PR00034">
    <property type="entry name" value="HTHCRP"/>
</dbReference>
<feature type="domain" description="HTH crp-type" evidence="6">
    <location>
        <begin position="155"/>
        <end position="224"/>
    </location>
</feature>
<dbReference type="InterPro" id="IPR018490">
    <property type="entry name" value="cNMP-bd_dom_sf"/>
</dbReference>
<evidence type="ECO:0000313" key="8">
    <source>
        <dbReference type="Proteomes" id="UP001275315"/>
    </source>
</evidence>
<dbReference type="PROSITE" id="PS51063">
    <property type="entry name" value="HTH_CRP_2"/>
    <property type="match status" value="1"/>
</dbReference>
<protein>
    <submittedName>
        <fullName evidence="7">Crp/Fnr family transcriptional regulator</fullName>
    </submittedName>
</protein>
<evidence type="ECO:0000313" key="7">
    <source>
        <dbReference type="EMBL" id="MDY0408779.1"/>
    </source>
</evidence>
<keyword evidence="4" id="KW-0804">Transcription</keyword>
<dbReference type="InterPro" id="IPR036388">
    <property type="entry name" value="WH-like_DNA-bd_sf"/>
</dbReference>
<dbReference type="PANTHER" id="PTHR24567">
    <property type="entry name" value="CRP FAMILY TRANSCRIPTIONAL REGULATORY PROTEIN"/>
    <property type="match status" value="1"/>
</dbReference>
<keyword evidence="3" id="KW-0010">Activator</keyword>
<comment type="caution">
    <text evidence="7">The sequence shown here is derived from an EMBL/GenBank/DDBJ whole genome shotgun (WGS) entry which is preliminary data.</text>
</comment>
<dbReference type="InterPro" id="IPR014710">
    <property type="entry name" value="RmlC-like_jellyroll"/>
</dbReference>
<dbReference type="SMART" id="SM00419">
    <property type="entry name" value="HTH_CRP"/>
    <property type="match status" value="1"/>
</dbReference>
<dbReference type="InterPro" id="IPR036390">
    <property type="entry name" value="WH_DNA-bd_sf"/>
</dbReference>
<evidence type="ECO:0000256" key="1">
    <source>
        <dbReference type="ARBA" id="ARBA00023015"/>
    </source>
</evidence>
<dbReference type="CDD" id="cd00092">
    <property type="entry name" value="HTH_CRP"/>
    <property type="match status" value="1"/>
</dbReference>
<evidence type="ECO:0000259" key="5">
    <source>
        <dbReference type="PROSITE" id="PS50042"/>
    </source>
</evidence>
<gene>
    <name evidence="7" type="ORF">RWD45_09725</name>
</gene>
<dbReference type="PANTHER" id="PTHR24567:SF28">
    <property type="entry name" value="LISTERIOLYSIN REGULATORY PROTEIN"/>
    <property type="match status" value="1"/>
</dbReference>
<dbReference type="SMART" id="SM00100">
    <property type="entry name" value="cNMP"/>
    <property type="match status" value="1"/>
</dbReference>
<dbReference type="CDD" id="cd00038">
    <property type="entry name" value="CAP_ED"/>
    <property type="match status" value="1"/>
</dbReference>